<dbReference type="InterPro" id="IPR000182">
    <property type="entry name" value="GNAT_dom"/>
</dbReference>
<evidence type="ECO:0000256" key="1">
    <source>
        <dbReference type="SAM" id="MobiDB-lite"/>
    </source>
</evidence>
<dbReference type="EC" id="2.3.1.-" evidence="3"/>
<protein>
    <submittedName>
        <fullName evidence="3">Uncharacterized protein, isoform B</fullName>
        <ecNumber evidence="3">2.3.1.-</ecNumber>
    </submittedName>
</protein>
<gene>
    <name evidence="3" type="primary">Dvir\GJ10188</name>
    <name evidence="3" type="ORF">Dvir_GJ10188</name>
</gene>
<dbReference type="STRING" id="7244.A0A0Q9WKK6"/>
<sequence length="429" mass="49309">MFSFGIFGTSAALRSQVEPLAGRVSCRTAQIIITTSGFGLGKRYNNKNNNSNNNNSSSNKYNKFIQEMEIIPEGRHFRLVHESELSEILVTLERYLPESLKFHQTIKTYLNDRIWDFKFYVAKDWPEKPIILHFPGCTLTPHNNIYQTFGIFCPSAQIEHVDLMRTEDVLIDWQKPLYLNFTHIAIMNRLDDFYSKIGLMERLSGDIYVCNKLNTELELEPLPEDAEMRLLTLDNVQGIHDLYPANEIECVKLFDILVRVLPGLGIFRKDTNELAAWMVHSYYGAMFSMQTRPDYRRMGYGIRLAKALTQLVIERGYTPFVVIRPQNDASRNLYTKLGYVKAYETCRVRMTPDCYEDSTVGTISNTSYAKFPPLPQGECVVPLRKHVPGESQTVDDEGIEDMLAEKCDISNEEARERKTTTDEGIGEDK</sequence>
<dbReference type="SMR" id="A0A0Q9WKK6"/>
<dbReference type="InParanoid" id="A0A0Q9WKK6"/>
<feature type="domain" description="N-acetyltransferase" evidence="2">
    <location>
        <begin position="226"/>
        <end position="355"/>
    </location>
</feature>
<dbReference type="Gene3D" id="3.40.630.30">
    <property type="match status" value="1"/>
</dbReference>
<proteinExistence type="predicted"/>
<keyword evidence="3" id="KW-0012">Acyltransferase</keyword>
<dbReference type="OrthoDB" id="8179865at2759"/>
<evidence type="ECO:0000313" key="4">
    <source>
        <dbReference type="Proteomes" id="UP000008792"/>
    </source>
</evidence>
<keyword evidence="3" id="KW-0808">Transferase</keyword>
<dbReference type="GO" id="GO:0016747">
    <property type="term" value="F:acyltransferase activity, transferring groups other than amino-acyl groups"/>
    <property type="evidence" value="ECO:0007669"/>
    <property type="project" value="InterPro"/>
</dbReference>
<dbReference type="Pfam" id="PF08445">
    <property type="entry name" value="FR47"/>
    <property type="match status" value="1"/>
</dbReference>
<organism evidence="3 4">
    <name type="scientific">Drosophila virilis</name>
    <name type="common">Fruit fly</name>
    <dbReference type="NCBI Taxonomy" id="7244"/>
    <lineage>
        <taxon>Eukaryota</taxon>
        <taxon>Metazoa</taxon>
        <taxon>Ecdysozoa</taxon>
        <taxon>Arthropoda</taxon>
        <taxon>Hexapoda</taxon>
        <taxon>Insecta</taxon>
        <taxon>Pterygota</taxon>
        <taxon>Neoptera</taxon>
        <taxon>Endopterygota</taxon>
        <taxon>Diptera</taxon>
        <taxon>Brachycera</taxon>
        <taxon>Muscomorpha</taxon>
        <taxon>Ephydroidea</taxon>
        <taxon>Drosophilidae</taxon>
        <taxon>Drosophila</taxon>
    </lineage>
</organism>
<reference evidence="3 4" key="1">
    <citation type="journal article" date="2007" name="Nature">
        <title>Evolution of genes and genomes on the Drosophila phylogeny.</title>
        <authorList>
            <consortium name="Drosophila 12 Genomes Consortium"/>
            <person name="Clark A.G."/>
            <person name="Eisen M.B."/>
            <person name="Smith D.R."/>
            <person name="Bergman C.M."/>
            <person name="Oliver B."/>
            <person name="Markow T.A."/>
            <person name="Kaufman T.C."/>
            <person name="Kellis M."/>
            <person name="Gelbart W."/>
            <person name="Iyer V.N."/>
            <person name="Pollard D.A."/>
            <person name="Sackton T.B."/>
            <person name="Larracuente A.M."/>
            <person name="Singh N.D."/>
            <person name="Abad J.P."/>
            <person name="Abt D.N."/>
            <person name="Adryan B."/>
            <person name="Aguade M."/>
            <person name="Akashi H."/>
            <person name="Anderson W.W."/>
            <person name="Aquadro C.F."/>
            <person name="Ardell D.H."/>
            <person name="Arguello R."/>
            <person name="Artieri C.G."/>
            <person name="Barbash D.A."/>
            <person name="Barker D."/>
            <person name="Barsanti P."/>
            <person name="Batterham P."/>
            <person name="Batzoglou S."/>
            <person name="Begun D."/>
            <person name="Bhutkar A."/>
            <person name="Blanco E."/>
            <person name="Bosak S.A."/>
            <person name="Bradley R.K."/>
            <person name="Brand A.D."/>
            <person name="Brent M.R."/>
            <person name="Brooks A.N."/>
            <person name="Brown R.H."/>
            <person name="Butlin R.K."/>
            <person name="Caggese C."/>
            <person name="Calvi B.R."/>
            <person name="Bernardo de Carvalho A."/>
            <person name="Caspi A."/>
            <person name="Castrezana S."/>
            <person name="Celniker S.E."/>
            <person name="Chang J.L."/>
            <person name="Chapple C."/>
            <person name="Chatterji S."/>
            <person name="Chinwalla A."/>
            <person name="Civetta A."/>
            <person name="Clifton S.W."/>
            <person name="Comeron J.M."/>
            <person name="Costello J.C."/>
            <person name="Coyne J.A."/>
            <person name="Daub J."/>
            <person name="David R.G."/>
            <person name="Delcher A.L."/>
            <person name="Delehaunty K."/>
            <person name="Do C.B."/>
            <person name="Ebling H."/>
            <person name="Edwards K."/>
            <person name="Eickbush T."/>
            <person name="Evans J.D."/>
            <person name="Filipski A."/>
            <person name="Findeiss S."/>
            <person name="Freyhult E."/>
            <person name="Fulton L."/>
            <person name="Fulton R."/>
            <person name="Garcia A.C."/>
            <person name="Gardiner A."/>
            <person name="Garfield D.A."/>
            <person name="Garvin B.E."/>
            <person name="Gibson G."/>
            <person name="Gilbert D."/>
            <person name="Gnerre S."/>
            <person name="Godfrey J."/>
            <person name="Good R."/>
            <person name="Gotea V."/>
            <person name="Gravely B."/>
            <person name="Greenberg A.J."/>
            <person name="Griffiths-Jones S."/>
            <person name="Gross S."/>
            <person name="Guigo R."/>
            <person name="Gustafson E.A."/>
            <person name="Haerty W."/>
            <person name="Hahn M.W."/>
            <person name="Halligan D.L."/>
            <person name="Halpern A.L."/>
            <person name="Halter G.M."/>
            <person name="Han M.V."/>
            <person name="Heger A."/>
            <person name="Hillier L."/>
            <person name="Hinrichs A.S."/>
            <person name="Holmes I."/>
            <person name="Hoskins R.A."/>
            <person name="Hubisz M.J."/>
            <person name="Hultmark D."/>
            <person name="Huntley M.A."/>
            <person name="Jaffe D.B."/>
            <person name="Jagadeeshan S."/>
            <person name="Jeck W.R."/>
            <person name="Johnson J."/>
            <person name="Jones C.D."/>
            <person name="Jordan W.C."/>
            <person name="Karpen G.H."/>
            <person name="Kataoka E."/>
            <person name="Keightley P.D."/>
            <person name="Kheradpour P."/>
            <person name="Kirkness E.F."/>
            <person name="Koerich L.B."/>
            <person name="Kristiansen K."/>
            <person name="Kudrna D."/>
            <person name="Kulathinal R.J."/>
            <person name="Kumar S."/>
            <person name="Kwok R."/>
            <person name="Lander E."/>
            <person name="Langley C.H."/>
            <person name="Lapoint R."/>
            <person name="Lazzaro B.P."/>
            <person name="Lee S.J."/>
            <person name="Levesque L."/>
            <person name="Li R."/>
            <person name="Lin C.F."/>
            <person name="Lin M.F."/>
            <person name="Lindblad-Toh K."/>
            <person name="Llopart A."/>
            <person name="Long M."/>
            <person name="Low L."/>
            <person name="Lozovsky E."/>
            <person name="Lu J."/>
            <person name="Luo M."/>
            <person name="Machado C.A."/>
            <person name="Makalowski W."/>
            <person name="Marzo M."/>
            <person name="Matsuda M."/>
            <person name="Matzkin L."/>
            <person name="McAllister B."/>
            <person name="McBride C.S."/>
            <person name="McKernan B."/>
            <person name="McKernan K."/>
            <person name="Mendez-Lago M."/>
            <person name="Minx P."/>
            <person name="Mollenhauer M.U."/>
            <person name="Montooth K."/>
            <person name="Mount S.M."/>
            <person name="Mu X."/>
            <person name="Myers E."/>
            <person name="Negre B."/>
            <person name="Newfeld S."/>
            <person name="Nielsen R."/>
            <person name="Noor M.A."/>
            <person name="O'Grady P."/>
            <person name="Pachter L."/>
            <person name="Papaceit M."/>
            <person name="Parisi M.J."/>
            <person name="Parisi M."/>
            <person name="Parts L."/>
            <person name="Pedersen J.S."/>
            <person name="Pesole G."/>
            <person name="Phillippy A.M."/>
            <person name="Ponting C.P."/>
            <person name="Pop M."/>
            <person name="Porcelli D."/>
            <person name="Powell J.R."/>
            <person name="Prohaska S."/>
            <person name="Pruitt K."/>
            <person name="Puig M."/>
            <person name="Quesneville H."/>
            <person name="Ram K.R."/>
            <person name="Rand D."/>
            <person name="Rasmussen M.D."/>
            <person name="Reed L.K."/>
            <person name="Reenan R."/>
            <person name="Reily A."/>
            <person name="Remington K.A."/>
            <person name="Rieger T.T."/>
            <person name="Ritchie M.G."/>
            <person name="Robin C."/>
            <person name="Rogers Y.H."/>
            <person name="Rohde C."/>
            <person name="Rozas J."/>
            <person name="Rubenfield M.J."/>
            <person name="Ruiz A."/>
            <person name="Russo S."/>
            <person name="Salzberg S.L."/>
            <person name="Sanchez-Gracia A."/>
            <person name="Saranga D.J."/>
            <person name="Sato H."/>
            <person name="Schaeffer S.W."/>
            <person name="Schatz M.C."/>
            <person name="Schlenke T."/>
            <person name="Schwartz R."/>
            <person name="Segarra C."/>
            <person name="Singh R.S."/>
            <person name="Sirot L."/>
            <person name="Sirota M."/>
            <person name="Sisneros N.B."/>
            <person name="Smith C.D."/>
            <person name="Smith T.F."/>
            <person name="Spieth J."/>
            <person name="Stage D.E."/>
            <person name="Stark A."/>
            <person name="Stephan W."/>
            <person name="Strausberg R.L."/>
            <person name="Strempel S."/>
            <person name="Sturgill D."/>
            <person name="Sutton G."/>
            <person name="Sutton G.G."/>
            <person name="Tao W."/>
            <person name="Teichmann S."/>
            <person name="Tobari Y.N."/>
            <person name="Tomimura Y."/>
            <person name="Tsolas J.M."/>
            <person name="Valente V.L."/>
            <person name="Venter E."/>
            <person name="Venter J.C."/>
            <person name="Vicario S."/>
            <person name="Vieira F.G."/>
            <person name="Vilella A.J."/>
            <person name="Villasante A."/>
            <person name="Walenz B."/>
            <person name="Wang J."/>
            <person name="Wasserman M."/>
            <person name="Watts T."/>
            <person name="Wilson D."/>
            <person name="Wilson R.K."/>
            <person name="Wing R.A."/>
            <person name="Wolfner M.F."/>
            <person name="Wong A."/>
            <person name="Wong G.K."/>
            <person name="Wu C.I."/>
            <person name="Wu G."/>
            <person name="Yamamoto D."/>
            <person name="Yang H.P."/>
            <person name="Yang S.P."/>
            <person name="Yorke J.A."/>
            <person name="Yoshida K."/>
            <person name="Zdobnov E."/>
            <person name="Zhang P."/>
            <person name="Zhang Y."/>
            <person name="Zimin A.V."/>
            <person name="Baldwin J."/>
            <person name="Abdouelleil A."/>
            <person name="Abdulkadir J."/>
            <person name="Abebe A."/>
            <person name="Abera B."/>
            <person name="Abreu J."/>
            <person name="Acer S.C."/>
            <person name="Aftuck L."/>
            <person name="Alexander A."/>
            <person name="An P."/>
            <person name="Anderson E."/>
            <person name="Anderson S."/>
            <person name="Arachi H."/>
            <person name="Azer M."/>
            <person name="Bachantsang P."/>
            <person name="Barry A."/>
            <person name="Bayul T."/>
            <person name="Berlin A."/>
            <person name="Bessette D."/>
            <person name="Bloom T."/>
            <person name="Blye J."/>
            <person name="Boguslavskiy L."/>
            <person name="Bonnet C."/>
            <person name="Boukhgalter B."/>
            <person name="Bourzgui I."/>
            <person name="Brown A."/>
            <person name="Cahill P."/>
            <person name="Channer S."/>
            <person name="Cheshatsang Y."/>
            <person name="Chuda L."/>
            <person name="Citroen M."/>
            <person name="Collymore A."/>
            <person name="Cooke P."/>
            <person name="Costello M."/>
            <person name="D'Aco K."/>
            <person name="Daza R."/>
            <person name="De Haan G."/>
            <person name="DeGray S."/>
            <person name="DeMaso C."/>
            <person name="Dhargay N."/>
            <person name="Dooley K."/>
            <person name="Dooley E."/>
            <person name="Doricent M."/>
            <person name="Dorje P."/>
            <person name="Dorjee K."/>
            <person name="Dupes A."/>
            <person name="Elong R."/>
            <person name="Falk J."/>
            <person name="Farina A."/>
            <person name="Faro S."/>
            <person name="Ferguson D."/>
            <person name="Fisher S."/>
            <person name="Foley C.D."/>
            <person name="Franke A."/>
            <person name="Friedrich D."/>
            <person name="Gadbois L."/>
            <person name="Gearin G."/>
            <person name="Gearin C.R."/>
            <person name="Giannoukos G."/>
            <person name="Goode T."/>
            <person name="Graham J."/>
            <person name="Grandbois E."/>
            <person name="Grewal S."/>
            <person name="Gyaltsen K."/>
            <person name="Hafez N."/>
            <person name="Hagos B."/>
            <person name="Hall J."/>
            <person name="Henson C."/>
            <person name="Hollinger A."/>
            <person name="Honan T."/>
            <person name="Huard M.D."/>
            <person name="Hughes L."/>
            <person name="Hurhula B."/>
            <person name="Husby M.E."/>
            <person name="Kamat A."/>
            <person name="Kanga B."/>
            <person name="Kashin S."/>
            <person name="Khazanovich D."/>
            <person name="Kisner P."/>
            <person name="Lance K."/>
            <person name="Lara M."/>
            <person name="Lee W."/>
            <person name="Lennon N."/>
            <person name="Letendre F."/>
            <person name="LeVine R."/>
            <person name="Lipovsky A."/>
            <person name="Liu X."/>
            <person name="Liu J."/>
            <person name="Liu S."/>
            <person name="Lokyitsang T."/>
            <person name="Lokyitsang Y."/>
            <person name="Lubonja R."/>
            <person name="Lui A."/>
            <person name="MacDonald P."/>
            <person name="Magnisalis V."/>
            <person name="Maru K."/>
            <person name="Matthews C."/>
            <person name="McCusker W."/>
            <person name="McDonough S."/>
            <person name="Mehta T."/>
            <person name="Meldrim J."/>
            <person name="Meneus L."/>
            <person name="Mihai O."/>
            <person name="Mihalev A."/>
            <person name="Mihova T."/>
            <person name="Mittelman R."/>
            <person name="Mlenga V."/>
            <person name="Montmayeur A."/>
            <person name="Mulrain L."/>
            <person name="Navidi A."/>
            <person name="Naylor J."/>
            <person name="Negash T."/>
            <person name="Nguyen T."/>
            <person name="Nguyen N."/>
            <person name="Nicol R."/>
            <person name="Norbu C."/>
            <person name="Norbu N."/>
            <person name="Novod N."/>
            <person name="O'Neill B."/>
            <person name="Osman S."/>
            <person name="Markiewicz E."/>
            <person name="Oyono O.L."/>
            <person name="Patti C."/>
            <person name="Phunkhang P."/>
            <person name="Pierre F."/>
            <person name="Priest M."/>
            <person name="Raghuraman S."/>
            <person name="Rege F."/>
            <person name="Reyes R."/>
            <person name="Rise C."/>
            <person name="Rogov P."/>
            <person name="Ross K."/>
            <person name="Ryan E."/>
            <person name="Settipalli S."/>
            <person name="Shea T."/>
            <person name="Sherpa N."/>
            <person name="Shi L."/>
            <person name="Shih D."/>
            <person name="Sparrow T."/>
            <person name="Spaulding J."/>
            <person name="Stalker J."/>
            <person name="Stange-Thomann N."/>
            <person name="Stavropoulos S."/>
            <person name="Stone C."/>
            <person name="Strader C."/>
            <person name="Tesfaye S."/>
            <person name="Thomson T."/>
            <person name="Thoulutsang Y."/>
            <person name="Thoulutsang D."/>
            <person name="Topham K."/>
            <person name="Topping I."/>
            <person name="Tsamla T."/>
            <person name="Vassiliev H."/>
            <person name="Vo A."/>
            <person name="Wangchuk T."/>
            <person name="Wangdi T."/>
            <person name="Weiand M."/>
            <person name="Wilkinson J."/>
            <person name="Wilson A."/>
            <person name="Yadav S."/>
            <person name="Young G."/>
            <person name="Yu Q."/>
            <person name="Zembek L."/>
            <person name="Zhong D."/>
            <person name="Zimmer A."/>
            <person name="Zwirko Z."/>
            <person name="Jaffe D.B."/>
            <person name="Alvarez P."/>
            <person name="Brockman W."/>
            <person name="Butler J."/>
            <person name="Chin C."/>
            <person name="Gnerre S."/>
            <person name="Grabherr M."/>
            <person name="Kleber M."/>
            <person name="Mauceli E."/>
            <person name="MacCallum I."/>
        </authorList>
    </citation>
    <scope>NUCLEOTIDE SEQUENCE [LARGE SCALE GENOMIC DNA]</scope>
    <source>
        <strain evidence="4">Tucson 15010-1051.87</strain>
    </source>
</reference>
<dbReference type="Proteomes" id="UP000008792">
    <property type="component" value="Unassembled WGS sequence"/>
</dbReference>
<name>A0A0Q9WKK6_DROVI</name>
<dbReference type="InterPro" id="IPR016181">
    <property type="entry name" value="Acyl_CoA_acyltransferase"/>
</dbReference>
<dbReference type="InterPro" id="IPR053225">
    <property type="entry name" value="Acyl-CoA_N-acyltransferase"/>
</dbReference>
<feature type="region of interest" description="Disordered" evidence="1">
    <location>
        <begin position="406"/>
        <end position="429"/>
    </location>
</feature>
<keyword evidence="4" id="KW-1185">Reference proteome</keyword>
<dbReference type="AlphaFoldDB" id="A0A0Q9WKK6"/>
<evidence type="ECO:0000259" key="2">
    <source>
        <dbReference type="PROSITE" id="PS51186"/>
    </source>
</evidence>
<accession>A0A0Q9WKK6</accession>
<dbReference type="PANTHER" id="PTHR20958">
    <property type="entry name" value="GLYCINE N-ACYLTRANSFERASE-LIKE PROTEIN"/>
    <property type="match status" value="1"/>
</dbReference>
<dbReference type="SUPFAM" id="SSF55729">
    <property type="entry name" value="Acyl-CoA N-acyltransferases (Nat)"/>
    <property type="match status" value="1"/>
</dbReference>
<dbReference type="FunCoup" id="A0A0Q9WKK6">
    <property type="interactions" value="9"/>
</dbReference>
<dbReference type="PANTHER" id="PTHR20958:SF9">
    <property type="entry name" value="RE58324P"/>
    <property type="match status" value="1"/>
</dbReference>
<dbReference type="eggNOG" id="ENOG502QVR1">
    <property type="taxonomic scope" value="Eukaryota"/>
</dbReference>
<evidence type="ECO:0000313" key="3">
    <source>
        <dbReference type="EMBL" id="KRF81387.1"/>
    </source>
</evidence>
<dbReference type="PROSITE" id="PS51186">
    <property type="entry name" value="GNAT"/>
    <property type="match status" value="1"/>
</dbReference>
<dbReference type="InterPro" id="IPR013653">
    <property type="entry name" value="GCN5-like_dom"/>
</dbReference>
<dbReference type="CDD" id="cd04301">
    <property type="entry name" value="NAT_SF"/>
    <property type="match status" value="1"/>
</dbReference>
<dbReference type="EMBL" id="CH940649">
    <property type="protein sequence ID" value="KRF81387.1"/>
    <property type="molecule type" value="Genomic_DNA"/>
</dbReference>